<feature type="domain" description="HDOD" evidence="1">
    <location>
        <begin position="1"/>
        <end position="189"/>
    </location>
</feature>
<dbReference type="AlphaFoldDB" id="A0A7K3WJ96"/>
<protein>
    <submittedName>
        <fullName evidence="2">HDOD domain-containing protein</fullName>
    </submittedName>
</protein>
<evidence type="ECO:0000259" key="1">
    <source>
        <dbReference type="PROSITE" id="PS51833"/>
    </source>
</evidence>
<name>A0A7K3WJ96_9ACTN</name>
<comment type="caution">
    <text evidence="2">The sequence shown here is derived from an EMBL/GenBank/DDBJ whole genome shotgun (WGS) entry which is preliminary data.</text>
</comment>
<dbReference type="EMBL" id="JAAGWK010000034">
    <property type="protein sequence ID" value="NEL56372.1"/>
    <property type="molecule type" value="Genomic_DNA"/>
</dbReference>
<dbReference type="PROSITE" id="PS51833">
    <property type="entry name" value="HDOD"/>
    <property type="match status" value="1"/>
</dbReference>
<dbReference type="SUPFAM" id="SSF109604">
    <property type="entry name" value="HD-domain/PDEase-like"/>
    <property type="match status" value="1"/>
</dbReference>
<gene>
    <name evidence="2" type="ORF">G1H19_20595</name>
</gene>
<dbReference type="PANTHER" id="PTHR33525">
    <property type="match status" value="1"/>
</dbReference>
<dbReference type="InterPro" id="IPR052340">
    <property type="entry name" value="RNase_Y/CdgJ"/>
</dbReference>
<dbReference type="Proteomes" id="UP000470470">
    <property type="component" value="Unassembled WGS sequence"/>
</dbReference>
<evidence type="ECO:0000313" key="3">
    <source>
        <dbReference type="Proteomes" id="UP000470470"/>
    </source>
</evidence>
<dbReference type="Gene3D" id="1.10.3210.10">
    <property type="entry name" value="Hypothetical protein af1432"/>
    <property type="match status" value="1"/>
</dbReference>
<sequence length="254" mass="26270">MAAQCPVAAQVVATTNSTEAGAEDLARVLGADVALAGRVMKLANSAYYGMGGRVCSLRGAVTVVGFATVRSLATVALTGLARPGGLPADVARTSTHLALAASAVAPRLGRRAQDALCTGLLTQLGAALLYAEDPDGYAALVDAEPTAAGRRTAELRRYGVHAPRLTALALERWGFPPTLLSPMQQVDDLSSLDGALLRTAIEMTARILATDHQAVPMELLSCGRLRDDAVPALLQRVAADTEELRAALFGTTVA</sequence>
<organism evidence="2 3">
    <name type="scientific">Goekera deserti</name>
    <dbReference type="NCBI Taxonomy" id="2497753"/>
    <lineage>
        <taxon>Bacteria</taxon>
        <taxon>Bacillati</taxon>
        <taxon>Actinomycetota</taxon>
        <taxon>Actinomycetes</taxon>
        <taxon>Geodermatophilales</taxon>
        <taxon>Geodermatophilaceae</taxon>
        <taxon>Goekera</taxon>
    </lineage>
</organism>
<proteinExistence type="predicted"/>
<dbReference type="InterPro" id="IPR013976">
    <property type="entry name" value="HDOD"/>
</dbReference>
<dbReference type="Pfam" id="PF08668">
    <property type="entry name" value="HDOD"/>
    <property type="match status" value="1"/>
</dbReference>
<accession>A0A7K3WJ96</accession>
<reference evidence="2 3" key="1">
    <citation type="submission" date="2020-02" db="EMBL/GenBank/DDBJ databases">
        <title>The whole genome sequence of CPCC 205119.</title>
        <authorList>
            <person name="Jiang Z."/>
        </authorList>
    </citation>
    <scope>NUCLEOTIDE SEQUENCE [LARGE SCALE GENOMIC DNA]</scope>
    <source>
        <strain evidence="2 3">CPCC 205119</strain>
    </source>
</reference>
<dbReference type="PANTHER" id="PTHR33525:SF6">
    <property type="entry name" value="HDOD DOMAIN-CONTAINING PROTEIN"/>
    <property type="match status" value="1"/>
</dbReference>
<keyword evidence="3" id="KW-1185">Reference proteome</keyword>
<evidence type="ECO:0000313" key="2">
    <source>
        <dbReference type="EMBL" id="NEL56372.1"/>
    </source>
</evidence>